<dbReference type="InParanoid" id="A0EFK3"/>
<dbReference type="GO" id="GO:0000978">
    <property type="term" value="F:RNA polymerase II cis-regulatory region sequence-specific DNA binding"/>
    <property type="evidence" value="ECO:0000318"/>
    <property type="project" value="GO_Central"/>
</dbReference>
<dbReference type="InterPro" id="IPR017930">
    <property type="entry name" value="Myb_dom"/>
</dbReference>
<evidence type="ECO:0000256" key="1">
    <source>
        <dbReference type="SAM" id="Coils"/>
    </source>
</evidence>
<keyword evidence="5" id="KW-1185">Reference proteome</keyword>
<name>A0EFK3_PARTE</name>
<dbReference type="PROSITE" id="PS51294">
    <property type="entry name" value="HTH_MYB"/>
    <property type="match status" value="1"/>
</dbReference>
<dbReference type="OrthoDB" id="2143914at2759"/>
<dbReference type="PROSITE" id="PS50090">
    <property type="entry name" value="MYB_LIKE"/>
    <property type="match status" value="2"/>
</dbReference>
<dbReference type="GeneID" id="5047252"/>
<protein>
    <recommendedName>
        <fullName evidence="6">Homeodomain protein</fullName>
    </recommendedName>
</protein>
<evidence type="ECO:0000259" key="2">
    <source>
        <dbReference type="PROSITE" id="PS50090"/>
    </source>
</evidence>
<dbReference type="STRING" id="5888.A0EFK3"/>
<dbReference type="Proteomes" id="UP000000600">
    <property type="component" value="Unassembled WGS sequence"/>
</dbReference>
<evidence type="ECO:0000259" key="3">
    <source>
        <dbReference type="PROSITE" id="PS51294"/>
    </source>
</evidence>
<dbReference type="GO" id="GO:0005634">
    <property type="term" value="C:nucleus"/>
    <property type="evidence" value="ECO:0000318"/>
    <property type="project" value="GO_Central"/>
</dbReference>
<accession>A0EFK3</accession>
<sequence length="584" mass="69997">MFHEFLQELGPLKNSELPFPFRNQFKIKENFINPNSKHFDTIAQKLLSEEKASIKRKWDKQCKMMFIWILGKFFQLKNKKTINPTEEEWRQLSNILKIDEVTLKQRWITLINPVSKSINWDPEEDEIIRSLMKYTLYIFDEKHIWTHIALELYNQNNGQYIRTPKQVRERWMNYLNPKLKKTNWSQQEDLQLLNMVVKNGKRWSLISSLLDGRTENQVKNRFKSLIQKIYKDEDDDDIEELEAIKEYLNKQNVQQIQEPQKEESQIRVTYLRQVKTKTNPQQSNKIDEIEVLTKRRKNIKDILQIGEQQQVKSSKDSQIKQKQKATKLKVEENIQEVQAEQLQQYYHNNNYYNNNNNYNNNNSHLNNNQKCSNSFNPSYYVRIIKKISQLPTHCIITSNPPFKKWRTQKTINFNLNKSSNLQFNNLISIYIKGFVHIKRMYNNNSNKLLCRCLWASTQRITNKITILFLLSHKLTKHLWLYTPAQAMYMYNNNNPYNMGVSPLLIRSPYPENLSPNIAPQQQPPQAFWQTPQQTTLDYQQNEQKFSLNKLEFLQSNNLVDKWKQKRINEKQNASFLEPFQSLDQ</sequence>
<dbReference type="GO" id="GO:0006355">
    <property type="term" value="P:regulation of DNA-templated transcription"/>
    <property type="evidence" value="ECO:0000318"/>
    <property type="project" value="GO_Central"/>
</dbReference>
<evidence type="ECO:0000313" key="4">
    <source>
        <dbReference type="EMBL" id="CAK94094.1"/>
    </source>
</evidence>
<dbReference type="InterPro" id="IPR001005">
    <property type="entry name" value="SANT/Myb"/>
</dbReference>
<feature type="coiled-coil region" evidence="1">
    <location>
        <begin position="320"/>
        <end position="368"/>
    </location>
</feature>
<feature type="domain" description="HTH myb-type" evidence="3">
    <location>
        <begin position="176"/>
        <end position="230"/>
    </location>
</feature>
<dbReference type="EMBL" id="CT868675">
    <property type="protein sequence ID" value="CAK94094.1"/>
    <property type="molecule type" value="Genomic_DNA"/>
</dbReference>
<dbReference type="SMART" id="SM00717">
    <property type="entry name" value="SANT"/>
    <property type="match status" value="2"/>
</dbReference>
<dbReference type="OMA" id="KTINPTE"/>
<evidence type="ECO:0008006" key="6">
    <source>
        <dbReference type="Google" id="ProtNLM"/>
    </source>
</evidence>
<evidence type="ECO:0000313" key="5">
    <source>
        <dbReference type="Proteomes" id="UP000000600"/>
    </source>
</evidence>
<feature type="coiled-coil region" evidence="1">
    <location>
        <begin position="231"/>
        <end position="258"/>
    </location>
</feature>
<proteinExistence type="predicted"/>
<dbReference type="RefSeq" id="XP_001461467.1">
    <property type="nucleotide sequence ID" value="XM_001461430.1"/>
</dbReference>
<gene>
    <name evidence="4" type="ORF">GSPATT00026417001</name>
</gene>
<dbReference type="PANTHER" id="PTHR45614">
    <property type="entry name" value="MYB PROTEIN-RELATED"/>
    <property type="match status" value="1"/>
</dbReference>
<dbReference type="InterPro" id="IPR050560">
    <property type="entry name" value="MYB_TF"/>
</dbReference>
<reference evidence="4 5" key="1">
    <citation type="journal article" date="2006" name="Nature">
        <title>Global trends of whole-genome duplications revealed by the ciliate Paramecium tetraurelia.</title>
        <authorList>
            <consortium name="Genoscope"/>
            <person name="Aury J.-M."/>
            <person name="Jaillon O."/>
            <person name="Duret L."/>
            <person name="Noel B."/>
            <person name="Jubin C."/>
            <person name="Porcel B.M."/>
            <person name="Segurens B."/>
            <person name="Daubin V."/>
            <person name="Anthouard V."/>
            <person name="Aiach N."/>
            <person name="Arnaiz O."/>
            <person name="Billaut A."/>
            <person name="Beisson J."/>
            <person name="Blanc I."/>
            <person name="Bouhouche K."/>
            <person name="Camara F."/>
            <person name="Duharcourt S."/>
            <person name="Guigo R."/>
            <person name="Gogendeau D."/>
            <person name="Katinka M."/>
            <person name="Keller A.-M."/>
            <person name="Kissmehl R."/>
            <person name="Klotz C."/>
            <person name="Koll F."/>
            <person name="Le Moue A."/>
            <person name="Lepere C."/>
            <person name="Malinsky S."/>
            <person name="Nowacki M."/>
            <person name="Nowak J.K."/>
            <person name="Plattner H."/>
            <person name="Poulain J."/>
            <person name="Ruiz F."/>
            <person name="Serrano V."/>
            <person name="Zagulski M."/>
            <person name="Dessen P."/>
            <person name="Betermier M."/>
            <person name="Weissenbach J."/>
            <person name="Scarpelli C."/>
            <person name="Schachter V."/>
            <person name="Sperling L."/>
            <person name="Meyer E."/>
            <person name="Cohen J."/>
            <person name="Wincker P."/>
        </authorList>
    </citation>
    <scope>NUCLEOTIDE SEQUENCE [LARGE SCALE GENOMIC DNA]</scope>
    <source>
        <strain evidence="4 5">Stock d4-2</strain>
    </source>
</reference>
<dbReference type="Gene3D" id="1.10.10.60">
    <property type="entry name" value="Homeodomain-like"/>
    <property type="match status" value="2"/>
</dbReference>
<keyword evidence="1" id="KW-0175">Coiled coil</keyword>
<dbReference type="HOGENOM" id="CLU_027038_0_0_1"/>
<feature type="domain" description="Myb-like" evidence="2">
    <location>
        <begin position="176"/>
        <end position="226"/>
    </location>
</feature>
<dbReference type="SUPFAM" id="SSF46689">
    <property type="entry name" value="Homeodomain-like"/>
    <property type="match status" value="2"/>
</dbReference>
<dbReference type="PANTHER" id="PTHR45614:SF274">
    <property type="entry name" value="MYB-LIKE DNA-BINDING PROTEIN"/>
    <property type="match status" value="1"/>
</dbReference>
<dbReference type="KEGG" id="ptm:GSPATT00026417001"/>
<organism evidence="4 5">
    <name type="scientific">Paramecium tetraurelia</name>
    <dbReference type="NCBI Taxonomy" id="5888"/>
    <lineage>
        <taxon>Eukaryota</taxon>
        <taxon>Sar</taxon>
        <taxon>Alveolata</taxon>
        <taxon>Ciliophora</taxon>
        <taxon>Intramacronucleata</taxon>
        <taxon>Oligohymenophorea</taxon>
        <taxon>Peniculida</taxon>
        <taxon>Parameciidae</taxon>
        <taxon>Paramecium</taxon>
    </lineage>
</organism>
<dbReference type="GO" id="GO:0000981">
    <property type="term" value="F:DNA-binding transcription factor activity, RNA polymerase II-specific"/>
    <property type="evidence" value="ECO:0000318"/>
    <property type="project" value="GO_Central"/>
</dbReference>
<dbReference type="Pfam" id="PF00249">
    <property type="entry name" value="Myb_DNA-binding"/>
    <property type="match status" value="1"/>
</dbReference>
<dbReference type="eggNOG" id="KOG0048">
    <property type="taxonomic scope" value="Eukaryota"/>
</dbReference>
<dbReference type="AlphaFoldDB" id="A0EFK3"/>
<dbReference type="CDD" id="cd00167">
    <property type="entry name" value="SANT"/>
    <property type="match status" value="2"/>
</dbReference>
<feature type="domain" description="Myb-like" evidence="2">
    <location>
        <begin position="112"/>
        <end position="175"/>
    </location>
</feature>
<dbReference type="InterPro" id="IPR009057">
    <property type="entry name" value="Homeodomain-like_sf"/>
</dbReference>